<dbReference type="Proteomes" id="UP000887013">
    <property type="component" value="Unassembled WGS sequence"/>
</dbReference>
<comment type="caution">
    <text evidence="1">The sequence shown here is derived from an EMBL/GenBank/DDBJ whole genome shotgun (WGS) entry which is preliminary data.</text>
</comment>
<accession>A0A8X6TK21</accession>
<dbReference type="EMBL" id="BMAW01058800">
    <property type="protein sequence ID" value="GFT18115.1"/>
    <property type="molecule type" value="Genomic_DNA"/>
</dbReference>
<sequence>MEGFHVLSGDTGVQFGGSIPFLRDFAVFQHGKTSKSTELSRHPISGAFLRGLWVDASNFAFLQRNIAYISHKIICARPTCYI</sequence>
<evidence type="ECO:0000313" key="2">
    <source>
        <dbReference type="Proteomes" id="UP000887013"/>
    </source>
</evidence>
<dbReference type="AlphaFoldDB" id="A0A8X6TK21"/>
<gene>
    <name evidence="1" type="ORF">NPIL_318711</name>
</gene>
<proteinExistence type="predicted"/>
<organism evidence="1 2">
    <name type="scientific">Nephila pilipes</name>
    <name type="common">Giant wood spider</name>
    <name type="synonym">Nephila maculata</name>
    <dbReference type="NCBI Taxonomy" id="299642"/>
    <lineage>
        <taxon>Eukaryota</taxon>
        <taxon>Metazoa</taxon>
        <taxon>Ecdysozoa</taxon>
        <taxon>Arthropoda</taxon>
        <taxon>Chelicerata</taxon>
        <taxon>Arachnida</taxon>
        <taxon>Araneae</taxon>
        <taxon>Araneomorphae</taxon>
        <taxon>Entelegynae</taxon>
        <taxon>Araneoidea</taxon>
        <taxon>Nephilidae</taxon>
        <taxon>Nephila</taxon>
    </lineage>
</organism>
<reference evidence="1" key="1">
    <citation type="submission" date="2020-08" db="EMBL/GenBank/DDBJ databases">
        <title>Multicomponent nature underlies the extraordinary mechanical properties of spider dragline silk.</title>
        <authorList>
            <person name="Kono N."/>
            <person name="Nakamura H."/>
            <person name="Mori M."/>
            <person name="Yoshida Y."/>
            <person name="Ohtoshi R."/>
            <person name="Malay A.D."/>
            <person name="Moran D.A.P."/>
            <person name="Tomita M."/>
            <person name="Numata K."/>
            <person name="Arakawa K."/>
        </authorList>
    </citation>
    <scope>NUCLEOTIDE SEQUENCE</scope>
</reference>
<protein>
    <submittedName>
        <fullName evidence="1">Uncharacterized protein</fullName>
    </submittedName>
</protein>
<evidence type="ECO:0000313" key="1">
    <source>
        <dbReference type="EMBL" id="GFT18115.1"/>
    </source>
</evidence>
<name>A0A8X6TK21_NEPPI</name>
<keyword evidence="2" id="KW-1185">Reference proteome</keyword>